<organism evidence="1 2">
    <name type="scientific">Mucilaginibacter angelicae</name>
    <dbReference type="NCBI Taxonomy" id="869718"/>
    <lineage>
        <taxon>Bacteria</taxon>
        <taxon>Pseudomonadati</taxon>
        <taxon>Bacteroidota</taxon>
        <taxon>Sphingobacteriia</taxon>
        <taxon>Sphingobacteriales</taxon>
        <taxon>Sphingobacteriaceae</taxon>
        <taxon>Mucilaginibacter</taxon>
    </lineage>
</organism>
<accession>A0ABV6LGA8</accession>
<sequence length="165" mass="19556">MKRYIFLLLVTSSFLACNQKHKNRRHADKFYTEKSDWDVVRIPLIKPYEALNLSSDQDWSVQLADMADTSAELISVPGTKHINVIDSVILIHSKKTILDGEWINEAWFVFIPKHQIFRGFKTHREYLNYASSIKIKDPKLYDANEIMQYFDKKDTVNWQEINRLY</sequence>
<evidence type="ECO:0000313" key="2">
    <source>
        <dbReference type="Proteomes" id="UP001589828"/>
    </source>
</evidence>
<protein>
    <submittedName>
        <fullName evidence="1">Uncharacterized protein</fullName>
    </submittedName>
</protein>
<dbReference type="EMBL" id="JBHLTS010000079">
    <property type="protein sequence ID" value="MFC0518499.1"/>
    <property type="molecule type" value="Genomic_DNA"/>
</dbReference>
<dbReference type="PROSITE" id="PS51257">
    <property type="entry name" value="PROKAR_LIPOPROTEIN"/>
    <property type="match status" value="1"/>
</dbReference>
<gene>
    <name evidence="1" type="ORF">ACFFGT_30065</name>
</gene>
<evidence type="ECO:0000313" key="1">
    <source>
        <dbReference type="EMBL" id="MFC0518499.1"/>
    </source>
</evidence>
<dbReference type="RefSeq" id="WP_377026216.1">
    <property type="nucleotide sequence ID" value="NZ_JBHLTS010000079.1"/>
</dbReference>
<comment type="caution">
    <text evidence="1">The sequence shown here is derived from an EMBL/GenBank/DDBJ whole genome shotgun (WGS) entry which is preliminary data.</text>
</comment>
<reference evidence="1 2" key="1">
    <citation type="submission" date="2024-09" db="EMBL/GenBank/DDBJ databases">
        <authorList>
            <person name="Sun Q."/>
            <person name="Mori K."/>
        </authorList>
    </citation>
    <scope>NUCLEOTIDE SEQUENCE [LARGE SCALE GENOMIC DNA]</scope>
    <source>
        <strain evidence="1 2">NCAIM B.02415</strain>
    </source>
</reference>
<keyword evidence="2" id="KW-1185">Reference proteome</keyword>
<proteinExistence type="predicted"/>
<dbReference type="Proteomes" id="UP001589828">
    <property type="component" value="Unassembled WGS sequence"/>
</dbReference>
<name>A0ABV6LGA8_9SPHI</name>